<feature type="compositionally biased region" description="Gly residues" evidence="1">
    <location>
        <begin position="12"/>
        <end position="25"/>
    </location>
</feature>
<dbReference type="InterPro" id="IPR046523">
    <property type="entry name" value="UTP20_dom"/>
</dbReference>
<dbReference type="GO" id="GO:0032040">
    <property type="term" value="C:small-subunit processome"/>
    <property type="evidence" value="ECO:0007669"/>
    <property type="project" value="TreeGrafter"/>
</dbReference>
<dbReference type="Gene3D" id="1.25.10.10">
    <property type="entry name" value="Leucine-rich Repeat Variant"/>
    <property type="match status" value="3"/>
</dbReference>
<feature type="region of interest" description="Disordered" evidence="1">
    <location>
        <begin position="296"/>
        <end position="327"/>
    </location>
</feature>
<dbReference type="InterPro" id="IPR052575">
    <property type="entry name" value="SSU_processome_comp_20"/>
</dbReference>
<evidence type="ECO:0000313" key="5">
    <source>
        <dbReference type="EMBL" id="TNY18076.1"/>
    </source>
</evidence>
<proteinExistence type="predicted"/>
<feature type="domain" description="U3 small nucleolar RNA-associated protein 20 N-terminal" evidence="2">
    <location>
        <begin position="1135"/>
        <end position="1752"/>
    </location>
</feature>
<dbReference type="PANTHER" id="PTHR17695">
    <property type="entry name" value="SMALL SUBUNIT PROCESSOME COMPONENT 20 HOMOLOG"/>
    <property type="match status" value="1"/>
</dbReference>
<feature type="domain" description="U3 small nucleolar RNA-associated protein 20" evidence="3">
    <location>
        <begin position="1929"/>
        <end position="2150"/>
    </location>
</feature>
<evidence type="ECO:0000259" key="4">
    <source>
        <dbReference type="Pfam" id="PF23099"/>
    </source>
</evidence>
<comment type="caution">
    <text evidence="5">The sequence shown here is derived from an EMBL/GenBank/DDBJ whole genome shotgun (WGS) entry which is preliminary data.</text>
</comment>
<sequence>MGKGNNARKGGKGTGNSGASNGGGTLRTLRHAAAAGSSSSPKPAKKVRSTATMTVKERLAKKREKPLIKSGRNFRFVAPSDRLAAMKVDLAAVRDRREMLEGEDVADGDDMHTLFGHALQQSQLINLSLPFLRFTRKVERMSRSLPLVVHYRCELVEAVCEVLSGGTKEVELAGETVLDLLPPLITDVAHLLLPSLPLLLTTLIRLTAPSPFLAANPRILQRVYDVLGALFRDLARDILAAESSGDELAQQGDLQAVWEVVRRGLGAPAKPDEVAPEDEDEEEKMDVDEAIAAVADAAADEPSDAEDEDEPAAADEEVAPVASTSAQQLDEPAVKLYTTLPANFRTTPQTRRLLANAFAFLVRKAKPPSSGSTDSAVVDHVVSLDDLFARVIADVAAVEDVDGGERANAGTRGAKGRRKGKGKGRGQEEGSSNVFAEGITWLVLESCSAANNFFHSRTPALLRSLYSAVFSLPSLADLALPREIVSYSLVALSQHAHKPEPLEPIGEVAVKALEAELKKSADNAEPARLVVALQAATSLLGAKAGAKLPMSLKPRLFATLAPLARVLAASPGQAVLHALTTFLAALLPLAVLQDVLSSPLRAVVEAFFAHSASDAAFASGCALASALDGLEWPLWDTALGQQVLTATARELASPAAEANGKAKAGDDSAFDNAETVPTKRDNSLALLGRLAESARLRGLVAKGGAAVVAWEKSLGALVEGTIARWTEQYEGDPGAIDVEETFGLFDVLHVAPFLPSRRDAILPLLATLATTVAATPSTEARVAYLSSPASPAQVLGSALATFHAVSATLKKQHPALDTLVGSVEPMIANFAWHRQVMHGLSLLSLARLASDKGTPAARQSIYDAILPNLLSEDAQLRRASLEIALTLFPPAEAPVAADLVARCIDVEDAPLTVQGAREKSMKVRKLGIVAHGQIGKEGTTEDVKPALDVVLRYLTAMCKVNFKPIWPEATASLALLASRFPDEVWATCSHQLLTAATRGSDLYVARKPDWADLTGRAGPSGDELVFEEQALRDFHVEDRVARVRKEEARYEGGVEAVQAREEGLVELQVAPERLVIHSYEAQLLSLFCQIPDLAQRHSRDFVEVFLGCFQRDDVIPDKADEAPKYFNPDETAKERKARLLGWLALFAKFSNPKALYRTADLDSQFRTLLAFPDADIQKLALDCLLRWKIPAVTANADRLKNLLEPTLLRDELLRFVSDTDAGGLDPRHRADVVPLFIRIVYGLMTSRLGRASASSGQGRAGRRAAILGALRTCSPSELDTLIDLLLGPLRKVLVTPPGEPFRFADAPPHVPGKRQLGFLGLLADVVKHLGKDVVGRWPDLLGALLNLLHFAQKGLEGDVKPEEAVEDKDEDEDAEEDEGADVETSPAPLRHIRQTALKRLADFFRLEVDFDYRPFVAAAFPTIISPRLPTLATENAQAPSALLELFVTWSKRRDLIPLLVDYDASLLPSLYGVLTVRNVKPAVVLRVFDLVGSIVEFAVEDGGEDSVIGREVLKPSVDVLLVQLGGLIAVTSSSLDAKGEVAQRQIALLCSLAPYVHSQEQATNFLTLATPLLRKTNKAVPEKVKTDLLKIVTALYPLARPAPSTQLYERCSEVISSLFASARGRNARLQLVAALNSIASVDDSYAQVAHLVDELNSYSVKRSEEPDFDRRLTAFSRLNEDLYRTLRPADWVVALNNMLFFVQDAEELSIRSNASYTLRRFIEVAGPSSNEALRTILTRTFLPGLRNVMRSKLEIIRSEVLAVLGHAVEKVEGVAELEQLKVLLVGGDQEANFFNNILHIQHHRRTRALRRLADAVEAGEIKSKAIADLFLPLLDHFVIGSDDKKDPDLVNETVQCFGRLAKHLAWSAYSKCAHHYLKLAKEVGAAQKACVRTLVSVLKGFHFDLEAEPQPLESTTGRLVPQLLAYLERREESDQEIRIPVAEGIAAVIQHIPGETKHVQETALLMVLSQTLRSRDQHVRDLVRTTLANIVVATRGDLLSRSVKELRKALARGPQLHVLAFTVHALLVRLAESPDDVDFDDALEQVVPVLDDDIFGAPSKDRASPEFRAKTKFREVRSFKSLDSFQVLARVISPTKISSLLAPLRGILGSTDAAKPLRDVEEVFKALAIGLTANPKLDAIGTLDLCHTLISQNADFLRVVKEVRRHNKAAPDYHVQLERKQDESRDYYAKNAYRFVSFGLEVFNSAFRKSVFDLDSPEVLSRLEPLVSLVGNSLYSDDPVVLARSMRATASLIRCPLSSTDKAAPVLIKQMLTVVERAGSTESELAQSALRTLSTVIRDCKSATLSEKQLTSLLEVIGPDLEEADRQATLFQVLRAVMARKFVAPEIYDLMNKVAEMLVTNQSSNVREVCRAIYLQFLLDYPQGRGRLKESLAFLAKNLSYTFESGRLSVLELVAAILAKFATQLVQDSADLFFVGLVMVVANDDSTRCREMAAELVKVLFTRVEKETRDTLLTMLHSWAGKRAQPQLARTAIQLFGVAIDALGADGRSSAPPIVDVVLDILTDSEERLEQAEEEGGDDVQDLQADWQLPYQALQALGHVYKAFPELVSPDDKAHHSLWKAVRGHLLYPHLWVRTASSRLLGSLYAASPTAVGATNLPEHHPLATANLLDAAQKACLQLKSPQLDDGLAMQVVKNLFFAAKCFAARIERGAPSTAAEDGGDDEADEATEQERKADPLRWLFTRLSYQARQAHMLRPSMHDLNAGQWSRQPATILRWFAAVISFLDAATLQHFIMQMAVPIFRISEDPNAQDPQMAELQTLAREVQELLQSKIGTTSYAAVHNQIRQQAAAKRNERKQQLAHQALTDPVEDAKRKAKRAELRKAGNKRKVAAFAAQKERFGAGSKRRRAE</sequence>
<protein>
    <submittedName>
        <fullName evidence="5">Uncharacterized protein</fullName>
    </submittedName>
</protein>
<dbReference type="Pfam" id="PF20416">
    <property type="entry name" value="UTP20"/>
    <property type="match status" value="1"/>
</dbReference>
<dbReference type="PANTHER" id="PTHR17695:SF11">
    <property type="entry name" value="SMALL SUBUNIT PROCESSOME COMPONENT 20 HOMOLOG"/>
    <property type="match status" value="1"/>
</dbReference>
<dbReference type="InterPro" id="IPR011430">
    <property type="entry name" value="UTP20_N"/>
</dbReference>
<evidence type="ECO:0000259" key="2">
    <source>
        <dbReference type="Pfam" id="PF07539"/>
    </source>
</evidence>
<feature type="compositionally biased region" description="Acidic residues" evidence="1">
    <location>
        <begin position="298"/>
        <end position="318"/>
    </location>
</feature>
<dbReference type="InterPro" id="IPR011989">
    <property type="entry name" value="ARM-like"/>
</dbReference>
<evidence type="ECO:0000259" key="3">
    <source>
        <dbReference type="Pfam" id="PF20416"/>
    </source>
</evidence>
<feature type="region of interest" description="Disordered" evidence="1">
    <location>
        <begin position="1358"/>
        <end position="1385"/>
    </location>
</feature>
<feature type="region of interest" description="Disordered" evidence="1">
    <location>
        <begin position="2672"/>
        <end position="2692"/>
    </location>
</feature>
<dbReference type="Pfam" id="PF07539">
    <property type="entry name" value="UTP20_N"/>
    <property type="match status" value="1"/>
</dbReference>
<feature type="compositionally biased region" description="Low complexity" evidence="1">
    <location>
        <begin position="32"/>
        <end position="42"/>
    </location>
</feature>
<feature type="compositionally biased region" description="Acidic residues" evidence="1">
    <location>
        <begin position="1364"/>
        <end position="1381"/>
    </location>
</feature>
<dbReference type="Pfam" id="PF23099">
    <property type="entry name" value="UTP20_C"/>
    <property type="match status" value="1"/>
</dbReference>
<feature type="region of interest" description="Disordered" evidence="1">
    <location>
        <begin position="2819"/>
        <end position="2869"/>
    </location>
</feature>
<accession>A0A5C5FPA6</accession>
<feature type="region of interest" description="Disordered" evidence="1">
    <location>
        <begin position="405"/>
        <end position="431"/>
    </location>
</feature>
<evidence type="ECO:0000256" key="1">
    <source>
        <dbReference type="SAM" id="MobiDB-lite"/>
    </source>
</evidence>
<dbReference type="Proteomes" id="UP000311382">
    <property type="component" value="Unassembled WGS sequence"/>
</dbReference>
<feature type="compositionally biased region" description="Basic residues" evidence="1">
    <location>
        <begin position="414"/>
        <end position="424"/>
    </location>
</feature>
<dbReference type="OrthoDB" id="360653at2759"/>
<dbReference type="GO" id="GO:0030686">
    <property type="term" value="C:90S preribosome"/>
    <property type="evidence" value="ECO:0007669"/>
    <property type="project" value="TreeGrafter"/>
</dbReference>
<name>A0A5C5FPA6_9BASI</name>
<feature type="region of interest" description="Disordered" evidence="1">
    <location>
        <begin position="1"/>
        <end position="52"/>
    </location>
</feature>
<evidence type="ECO:0000313" key="6">
    <source>
        <dbReference type="Proteomes" id="UP000311382"/>
    </source>
</evidence>
<dbReference type="SUPFAM" id="SSF48371">
    <property type="entry name" value="ARM repeat"/>
    <property type="match status" value="2"/>
</dbReference>
<feature type="compositionally biased region" description="Acidic residues" evidence="1">
    <location>
        <begin position="2678"/>
        <end position="2688"/>
    </location>
</feature>
<dbReference type="InterPro" id="IPR057525">
    <property type="entry name" value="UTP20_C"/>
</dbReference>
<reference evidence="5 6" key="1">
    <citation type="submission" date="2019-03" db="EMBL/GenBank/DDBJ databases">
        <title>Rhodosporidium diobovatum UCD-FST 08-225 genome sequencing, assembly, and annotation.</title>
        <authorList>
            <person name="Fakankun I.U."/>
            <person name="Fristensky B."/>
            <person name="Levin D.B."/>
        </authorList>
    </citation>
    <scope>NUCLEOTIDE SEQUENCE [LARGE SCALE GENOMIC DNA]</scope>
    <source>
        <strain evidence="5 6">UCD-FST 08-225</strain>
    </source>
</reference>
<feature type="domain" description="U3 small nucleolar RNA-associated protein 20 C-terminal" evidence="4">
    <location>
        <begin position="2624"/>
        <end position="2850"/>
    </location>
</feature>
<dbReference type="InterPro" id="IPR016024">
    <property type="entry name" value="ARM-type_fold"/>
</dbReference>
<dbReference type="STRING" id="5288.A0A5C5FPA6"/>
<feature type="compositionally biased region" description="Basic and acidic residues" evidence="1">
    <location>
        <begin position="2829"/>
        <end position="2842"/>
    </location>
</feature>
<gene>
    <name evidence="5" type="ORF">DMC30DRAFT_404173</name>
</gene>
<keyword evidence="6" id="KW-1185">Reference proteome</keyword>
<organism evidence="5 6">
    <name type="scientific">Rhodotorula diobovata</name>
    <dbReference type="NCBI Taxonomy" id="5288"/>
    <lineage>
        <taxon>Eukaryota</taxon>
        <taxon>Fungi</taxon>
        <taxon>Dikarya</taxon>
        <taxon>Basidiomycota</taxon>
        <taxon>Pucciniomycotina</taxon>
        <taxon>Microbotryomycetes</taxon>
        <taxon>Sporidiobolales</taxon>
        <taxon>Sporidiobolaceae</taxon>
        <taxon>Rhodotorula</taxon>
    </lineage>
</organism>
<dbReference type="EMBL" id="SOZI01000158">
    <property type="protein sequence ID" value="TNY18076.1"/>
    <property type="molecule type" value="Genomic_DNA"/>
</dbReference>